<dbReference type="Proteomes" id="UP000282184">
    <property type="component" value="Unassembled WGS sequence"/>
</dbReference>
<dbReference type="AlphaFoldDB" id="A0A3S0J917"/>
<accession>A0A3S0J917</accession>
<protein>
    <submittedName>
        <fullName evidence="1">Uncharacterized protein</fullName>
    </submittedName>
</protein>
<dbReference type="RefSeq" id="WP_126694280.1">
    <property type="nucleotide sequence ID" value="NZ_RXOF01000009.1"/>
</dbReference>
<proteinExistence type="predicted"/>
<keyword evidence="2" id="KW-1185">Reference proteome</keyword>
<reference evidence="1 2" key="1">
    <citation type="submission" date="2018-12" db="EMBL/GenBank/DDBJ databases">
        <title>Hymenobacter gummosus sp. nov., isolated from a spring.</title>
        <authorList>
            <person name="Nie L."/>
        </authorList>
    </citation>
    <scope>NUCLEOTIDE SEQUENCE [LARGE SCALE GENOMIC DNA]</scope>
    <source>
        <strain evidence="1 2">KCTC 52166</strain>
    </source>
</reference>
<name>A0A3S0J917_9BACT</name>
<evidence type="ECO:0000313" key="2">
    <source>
        <dbReference type="Proteomes" id="UP000282184"/>
    </source>
</evidence>
<gene>
    <name evidence="1" type="ORF">EJV47_16515</name>
</gene>
<sequence>MDFDDSNDFELDEPRRLREASLRAAARSLTILTQALVVSITDDELLLGPLMLENAYIAEAKLRGARAFTNYGQLMEQAVLVKLAVQSLQAQTAVLRELEAAQPEHIRAIRDEIEQFRQQFADWVRGFDPATNDYDDGWGLFPPLIPPAKE</sequence>
<organism evidence="1 2">
    <name type="scientific">Hymenobacter gummosus</name>
    <dbReference type="NCBI Taxonomy" id="1776032"/>
    <lineage>
        <taxon>Bacteria</taxon>
        <taxon>Pseudomonadati</taxon>
        <taxon>Bacteroidota</taxon>
        <taxon>Cytophagia</taxon>
        <taxon>Cytophagales</taxon>
        <taxon>Hymenobacteraceae</taxon>
        <taxon>Hymenobacter</taxon>
    </lineage>
</organism>
<comment type="caution">
    <text evidence="1">The sequence shown here is derived from an EMBL/GenBank/DDBJ whole genome shotgun (WGS) entry which is preliminary data.</text>
</comment>
<dbReference type="EMBL" id="RXOF01000009">
    <property type="protein sequence ID" value="RTQ48575.1"/>
    <property type="molecule type" value="Genomic_DNA"/>
</dbReference>
<evidence type="ECO:0000313" key="1">
    <source>
        <dbReference type="EMBL" id="RTQ48575.1"/>
    </source>
</evidence>
<dbReference type="OrthoDB" id="893100at2"/>